<keyword evidence="2" id="KW-0813">Transport</keyword>
<evidence type="ECO:0000256" key="6">
    <source>
        <dbReference type="SAM" id="Phobius"/>
    </source>
</evidence>
<evidence type="ECO:0000313" key="9">
    <source>
        <dbReference type="Proteomes" id="UP000077266"/>
    </source>
</evidence>
<evidence type="ECO:0000256" key="3">
    <source>
        <dbReference type="ARBA" id="ARBA00022692"/>
    </source>
</evidence>
<evidence type="ECO:0000256" key="4">
    <source>
        <dbReference type="ARBA" id="ARBA00022989"/>
    </source>
</evidence>
<feature type="transmembrane region" description="Helical" evidence="6">
    <location>
        <begin position="343"/>
        <end position="363"/>
    </location>
</feature>
<accession>A0A165PXR4</accession>
<feature type="transmembrane region" description="Helical" evidence="6">
    <location>
        <begin position="369"/>
        <end position="390"/>
    </location>
</feature>
<feature type="transmembrane region" description="Helical" evidence="6">
    <location>
        <begin position="211"/>
        <end position="231"/>
    </location>
</feature>
<proteinExistence type="predicted"/>
<dbReference type="FunFam" id="1.20.1250.20:FF:000013">
    <property type="entry name" value="MFS general substrate transporter"/>
    <property type="match status" value="1"/>
</dbReference>
<keyword evidence="5 6" id="KW-0472">Membrane</keyword>
<dbReference type="InParanoid" id="A0A165PXR4"/>
<dbReference type="GO" id="GO:0016020">
    <property type="term" value="C:membrane"/>
    <property type="evidence" value="ECO:0007669"/>
    <property type="project" value="UniProtKB-SubCell"/>
</dbReference>
<dbReference type="PANTHER" id="PTHR43791">
    <property type="entry name" value="PERMEASE-RELATED"/>
    <property type="match status" value="1"/>
</dbReference>
<dbReference type="OrthoDB" id="3639251at2759"/>
<keyword evidence="4 6" id="KW-1133">Transmembrane helix</keyword>
<dbReference type="Gene3D" id="1.20.1250.20">
    <property type="entry name" value="MFS general substrate transporter like domains"/>
    <property type="match status" value="2"/>
</dbReference>
<dbReference type="FunFam" id="1.20.1250.20:FF:000018">
    <property type="entry name" value="MFS transporter permease"/>
    <property type="match status" value="1"/>
</dbReference>
<gene>
    <name evidence="8" type="ORF">EXIGLDRAFT_730916</name>
</gene>
<dbReference type="InterPro" id="IPR036259">
    <property type="entry name" value="MFS_trans_sf"/>
</dbReference>
<keyword evidence="3 6" id="KW-0812">Transmembrane</keyword>
<feature type="transmembrane region" description="Helical" evidence="6">
    <location>
        <begin position="316"/>
        <end position="336"/>
    </location>
</feature>
<sequence length="482" mass="53003">MSSSSRASIEKQPSLEKVEEAKLNALSNPEDAYDPKFVKRTIRKVDFRLLPILGALYAFSLIDRTNISLARVVGAQQELGLDIGARYSIIALVFFIPYILLELPSNILLRKFGCRVWLGTISTIWGATMLAMGFVHSWQALAGCRVILGVLEAGFFPGCVYLITCWYTRNEVQTRLATFYLLSDLVGGFSPIFAYGVSTIGVAFGLQAWRWIFIICGILTCFFGLLSYFLIVDFPDKAKFLTAEQTKLIRDRVDYDRGDSVPDKLTWAKAGSYALDLKIWAFALMFMTSTLPSYAFSFFLPTLLTGMGYSVKDSQILMSPPYAFAVVTGLALAVLADKLNKRGPFIIFQALVTIAGLSMIAFAEGNATRYAGSFLGLFGCQSNIPSVLAYQSNNIVGQSKRAFASALVVGFGGVGGIIASVAFREQDAPKYIPGLWVSIGSQILMIACCLLCTAWFMYRNNQVRRGTSSKPIEGTEGFLFTL</sequence>
<dbReference type="PROSITE" id="PS50850">
    <property type="entry name" value="MFS"/>
    <property type="match status" value="1"/>
</dbReference>
<dbReference type="STRING" id="1314781.A0A165PXR4"/>
<evidence type="ECO:0000256" key="1">
    <source>
        <dbReference type="ARBA" id="ARBA00004141"/>
    </source>
</evidence>
<dbReference type="EMBL" id="KV425886">
    <property type="protein sequence ID" value="KZW02805.1"/>
    <property type="molecule type" value="Genomic_DNA"/>
</dbReference>
<comment type="subcellular location">
    <subcellularLocation>
        <location evidence="1">Membrane</location>
        <topology evidence="1">Multi-pass membrane protein</topology>
    </subcellularLocation>
</comment>
<dbReference type="AlphaFoldDB" id="A0A165PXR4"/>
<name>A0A165PXR4_EXIGL</name>
<dbReference type="InterPro" id="IPR020846">
    <property type="entry name" value="MFS_dom"/>
</dbReference>
<evidence type="ECO:0000256" key="5">
    <source>
        <dbReference type="ARBA" id="ARBA00023136"/>
    </source>
</evidence>
<feature type="domain" description="Major facilitator superfamily (MFS) profile" evidence="7">
    <location>
        <begin position="49"/>
        <end position="464"/>
    </location>
</feature>
<dbReference type="Pfam" id="PF07690">
    <property type="entry name" value="MFS_1"/>
    <property type="match status" value="1"/>
</dbReference>
<feature type="transmembrane region" description="Helical" evidence="6">
    <location>
        <begin position="146"/>
        <end position="167"/>
    </location>
</feature>
<reference evidence="8 9" key="1">
    <citation type="journal article" date="2016" name="Mol. Biol. Evol.">
        <title>Comparative Genomics of Early-Diverging Mushroom-Forming Fungi Provides Insights into the Origins of Lignocellulose Decay Capabilities.</title>
        <authorList>
            <person name="Nagy L.G."/>
            <person name="Riley R."/>
            <person name="Tritt A."/>
            <person name="Adam C."/>
            <person name="Daum C."/>
            <person name="Floudas D."/>
            <person name="Sun H."/>
            <person name="Yadav J.S."/>
            <person name="Pangilinan J."/>
            <person name="Larsson K.H."/>
            <person name="Matsuura K."/>
            <person name="Barry K."/>
            <person name="Labutti K."/>
            <person name="Kuo R."/>
            <person name="Ohm R.A."/>
            <person name="Bhattacharya S.S."/>
            <person name="Shirouzu T."/>
            <person name="Yoshinaga Y."/>
            <person name="Martin F.M."/>
            <person name="Grigoriev I.V."/>
            <person name="Hibbett D.S."/>
        </authorList>
    </citation>
    <scope>NUCLEOTIDE SEQUENCE [LARGE SCALE GENOMIC DNA]</scope>
    <source>
        <strain evidence="8 9">HHB12029</strain>
    </source>
</reference>
<feature type="transmembrane region" description="Helical" evidence="6">
    <location>
        <begin position="113"/>
        <end position="134"/>
    </location>
</feature>
<feature type="transmembrane region" description="Helical" evidence="6">
    <location>
        <begin position="402"/>
        <end position="423"/>
    </location>
</feature>
<keyword evidence="9" id="KW-1185">Reference proteome</keyword>
<evidence type="ECO:0000313" key="8">
    <source>
        <dbReference type="EMBL" id="KZW02805.1"/>
    </source>
</evidence>
<feature type="transmembrane region" description="Helical" evidence="6">
    <location>
        <begin position="83"/>
        <end position="101"/>
    </location>
</feature>
<evidence type="ECO:0000259" key="7">
    <source>
        <dbReference type="PROSITE" id="PS50850"/>
    </source>
</evidence>
<feature type="transmembrane region" description="Helical" evidence="6">
    <location>
        <begin position="179"/>
        <end position="205"/>
    </location>
</feature>
<dbReference type="SUPFAM" id="SSF103473">
    <property type="entry name" value="MFS general substrate transporter"/>
    <property type="match status" value="1"/>
</dbReference>
<feature type="transmembrane region" description="Helical" evidence="6">
    <location>
        <begin position="45"/>
        <end position="63"/>
    </location>
</feature>
<dbReference type="Proteomes" id="UP000077266">
    <property type="component" value="Unassembled WGS sequence"/>
</dbReference>
<feature type="transmembrane region" description="Helical" evidence="6">
    <location>
        <begin position="279"/>
        <end position="304"/>
    </location>
</feature>
<evidence type="ECO:0000256" key="2">
    <source>
        <dbReference type="ARBA" id="ARBA00022448"/>
    </source>
</evidence>
<dbReference type="GO" id="GO:0022857">
    <property type="term" value="F:transmembrane transporter activity"/>
    <property type="evidence" value="ECO:0007669"/>
    <property type="project" value="InterPro"/>
</dbReference>
<organism evidence="8 9">
    <name type="scientific">Exidia glandulosa HHB12029</name>
    <dbReference type="NCBI Taxonomy" id="1314781"/>
    <lineage>
        <taxon>Eukaryota</taxon>
        <taxon>Fungi</taxon>
        <taxon>Dikarya</taxon>
        <taxon>Basidiomycota</taxon>
        <taxon>Agaricomycotina</taxon>
        <taxon>Agaricomycetes</taxon>
        <taxon>Auriculariales</taxon>
        <taxon>Exidiaceae</taxon>
        <taxon>Exidia</taxon>
    </lineage>
</organism>
<dbReference type="InterPro" id="IPR011701">
    <property type="entry name" value="MFS"/>
</dbReference>
<dbReference type="PANTHER" id="PTHR43791:SF3">
    <property type="entry name" value="MAJOR FACILITATOR SUPERFAMILY (MFS) PROFILE DOMAIN-CONTAINING PROTEIN"/>
    <property type="match status" value="1"/>
</dbReference>
<protein>
    <submittedName>
        <fullName evidence="8">MFS general substrate transporter</fullName>
    </submittedName>
</protein>
<feature type="transmembrane region" description="Helical" evidence="6">
    <location>
        <begin position="435"/>
        <end position="458"/>
    </location>
</feature>